<name>A0A3G8ZQ92_9ACTN</name>
<evidence type="ECO:0000256" key="1">
    <source>
        <dbReference type="SAM" id="MobiDB-lite"/>
    </source>
</evidence>
<evidence type="ECO:0008006" key="5">
    <source>
        <dbReference type="Google" id="ProtNLM"/>
    </source>
</evidence>
<proteinExistence type="predicted"/>
<feature type="transmembrane region" description="Helical" evidence="2">
    <location>
        <begin position="12"/>
        <end position="30"/>
    </location>
</feature>
<dbReference type="InterPro" id="IPR038750">
    <property type="entry name" value="YczE/YyaS-like"/>
</dbReference>
<accession>A0A3G8ZQ92</accession>
<protein>
    <recommendedName>
        <fullName evidence="5">Membrane protein YczE</fullName>
    </recommendedName>
</protein>
<reference evidence="3 4" key="1">
    <citation type="submission" date="2018-11" db="EMBL/GenBank/DDBJ databases">
        <authorList>
            <person name="Da X."/>
        </authorList>
    </citation>
    <scope>NUCLEOTIDE SEQUENCE [LARGE SCALE GENOMIC DNA]</scope>
    <source>
        <strain evidence="3 4">S14-144</strain>
    </source>
</reference>
<dbReference type="PANTHER" id="PTHR40078:SF1">
    <property type="entry name" value="INTEGRAL MEMBRANE PROTEIN"/>
    <property type="match status" value="1"/>
</dbReference>
<keyword evidence="2" id="KW-1133">Transmembrane helix</keyword>
<reference evidence="3 4" key="2">
    <citation type="submission" date="2018-12" db="EMBL/GenBank/DDBJ databases">
        <title>Nakamurella antarcticus sp. nov., isolated from Antarctica South Shetland Islands soil.</title>
        <authorList>
            <person name="Peng F."/>
        </authorList>
    </citation>
    <scope>NUCLEOTIDE SEQUENCE [LARGE SCALE GENOMIC DNA]</scope>
    <source>
        <strain evidence="3 4">S14-144</strain>
    </source>
</reference>
<organism evidence="3 4">
    <name type="scientific">Nakamurella antarctica</name>
    <dbReference type="NCBI Taxonomy" id="1902245"/>
    <lineage>
        <taxon>Bacteria</taxon>
        <taxon>Bacillati</taxon>
        <taxon>Actinomycetota</taxon>
        <taxon>Actinomycetes</taxon>
        <taxon>Nakamurellales</taxon>
        <taxon>Nakamurellaceae</taxon>
        <taxon>Nakamurella</taxon>
    </lineage>
</organism>
<feature type="transmembrane region" description="Helical" evidence="2">
    <location>
        <begin position="102"/>
        <end position="124"/>
    </location>
</feature>
<evidence type="ECO:0000313" key="3">
    <source>
        <dbReference type="EMBL" id="AZI59430.1"/>
    </source>
</evidence>
<dbReference type="AlphaFoldDB" id="A0A3G8ZQ92"/>
<keyword evidence="2" id="KW-0472">Membrane</keyword>
<feature type="transmembrane region" description="Helical" evidence="2">
    <location>
        <begin position="170"/>
        <end position="189"/>
    </location>
</feature>
<feature type="transmembrane region" description="Helical" evidence="2">
    <location>
        <begin position="75"/>
        <end position="96"/>
    </location>
</feature>
<feature type="transmembrane region" description="Helical" evidence="2">
    <location>
        <begin position="50"/>
        <end position="68"/>
    </location>
</feature>
<dbReference type="OrthoDB" id="154912at2"/>
<sequence length="219" mass="22884">MPRDQLVRRFGQLSVGLLLYGLSMALMIQSSLGLGPWDVFHQGVAKRVPVSFGVVVIAVSLVVLLLWIPLKQKPGIGTVANAFVVGAATDLGLWLFPVIHQVAWGIAAMVLAIGANALAGALYIGAGLGPGPRDGLMTGLVRRGVGSVFVVRSCLEGTVLLIGWLLGGTVFVGTVLYAATIGPCLHWMMPIFHIKPRPPATEPAGAGPEQPRAGAPESR</sequence>
<dbReference type="Pfam" id="PF19700">
    <property type="entry name" value="DUF6198"/>
    <property type="match status" value="1"/>
</dbReference>
<evidence type="ECO:0000313" key="4">
    <source>
        <dbReference type="Proteomes" id="UP000268084"/>
    </source>
</evidence>
<keyword evidence="4" id="KW-1185">Reference proteome</keyword>
<dbReference type="PANTHER" id="PTHR40078">
    <property type="entry name" value="INTEGRAL MEMBRANE PROTEIN-RELATED"/>
    <property type="match status" value="1"/>
</dbReference>
<feature type="region of interest" description="Disordered" evidence="1">
    <location>
        <begin position="199"/>
        <end position="219"/>
    </location>
</feature>
<dbReference type="KEGG" id="nak:EH165_05760"/>
<dbReference type="EMBL" id="CP034170">
    <property type="protein sequence ID" value="AZI59430.1"/>
    <property type="molecule type" value="Genomic_DNA"/>
</dbReference>
<evidence type="ECO:0000256" key="2">
    <source>
        <dbReference type="SAM" id="Phobius"/>
    </source>
</evidence>
<keyword evidence="2" id="KW-0812">Transmembrane</keyword>
<dbReference type="Proteomes" id="UP000268084">
    <property type="component" value="Chromosome"/>
</dbReference>
<feature type="compositionally biased region" description="Low complexity" evidence="1">
    <location>
        <begin position="202"/>
        <end position="211"/>
    </location>
</feature>
<gene>
    <name evidence="3" type="ORF">EH165_05760</name>
</gene>